<evidence type="ECO:0000313" key="2">
    <source>
        <dbReference type="Proteomes" id="UP000235965"/>
    </source>
</evidence>
<evidence type="ECO:0000313" key="1">
    <source>
        <dbReference type="EMBL" id="PNF24478.1"/>
    </source>
</evidence>
<name>A0A2J7Q7C5_9NEOP</name>
<protein>
    <submittedName>
        <fullName evidence="1">Uncharacterized protein</fullName>
    </submittedName>
</protein>
<dbReference type="Proteomes" id="UP000235965">
    <property type="component" value="Unassembled WGS sequence"/>
</dbReference>
<proteinExistence type="predicted"/>
<dbReference type="EMBL" id="NEVH01017443">
    <property type="protein sequence ID" value="PNF24478.1"/>
    <property type="molecule type" value="Genomic_DNA"/>
</dbReference>
<reference evidence="1 2" key="1">
    <citation type="submission" date="2017-12" db="EMBL/GenBank/DDBJ databases">
        <title>Hemimetabolous genomes reveal molecular basis of termite eusociality.</title>
        <authorList>
            <person name="Harrison M.C."/>
            <person name="Jongepier E."/>
            <person name="Robertson H.M."/>
            <person name="Arning N."/>
            <person name="Bitard-Feildel T."/>
            <person name="Chao H."/>
            <person name="Childers C.P."/>
            <person name="Dinh H."/>
            <person name="Doddapaneni H."/>
            <person name="Dugan S."/>
            <person name="Gowin J."/>
            <person name="Greiner C."/>
            <person name="Han Y."/>
            <person name="Hu H."/>
            <person name="Hughes D.S.T."/>
            <person name="Huylmans A.-K."/>
            <person name="Kemena C."/>
            <person name="Kremer L.P.M."/>
            <person name="Lee S.L."/>
            <person name="Lopez-Ezquerra A."/>
            <person name="Mallet L."/>
            <person name="Monroy-Kuhn J.M."/>
            <person name="Moser A."/>
            <person name="Murali S.C."/>
            <person name="Muzny D.M."/>
            <person name="Otani S."/>
            <person name="Piulachs M.-D."/>
            <person name="Poelchau M."/>
            <person name="Qu J."/>
            <person name="Schaub F."/>
            <person name="Wada-Katsumata A."/>
            <person name="Worley K.C."/>
            <person name="Xie Q."/>
            <person name="Ylla G."/>
            <person name="Poulsen M."/>
            <person name="Gibbs R.A."/>
            <person name="Schal C."/>
            <person name="Richards S."/>
            <person name="Belles X."/>
            <person name="Korb J."/>
            <person name="Bornberg-Bauer E."/>
        </authorList>
    </citation>
    <scope>NUCLEOTIDE SEQUENCE [LARGE SCALE GENOMIC DNA]</scope>
    <source>
        <tissue evidence="1">Whole body</tissue>
    </source>
</reference>
<comment type="caution">
    <text evidence="1">The sequence shown here is derived from an EMBL/GenBank/DDBJ whole genome shotgun (WGS) entry which is preliminary data.</text>
</comment>
<dbReference type="InParanoid" id="A0A2J7Q7C5"/>
<gene>
    <name evidence="1" type="ORF">B7P43_G06318</name>
</gene>
<dbReference type="AlphaFoldDB" id="A0A2J7Q7C5"/>
<accession>A0A2J7Q7C5</accession>
<organism evidence="1 2">
    <name type="scientific">Cryptotermes secundus</name>
    <dbReference type="NCBI Taxonomy" id="105785"/>
    <lineage>
        <taxon>Eukaryota</taxon>
        <taxon>Metazoa</taxon>
        <taxon>Ecdysozoa</taxon>
        <taxon>Arthropoda</taxon>
        <taxon>Hexapoda</taxon>
        <taxon>Insecta</taxon>
        <taxon>Pterygota</taxon>
        <taxon>Neoptera</taxon>
        <taxon>Polyneoptera</taxon>
        <taxon>Dictyoptera</taxon>
        <taxon>Blattodea</taxon>
        <taxon>Blattoidea</taxon>
        <taxon>Termitoidae</taxon>
        <taxon>Kalotermitidae</taxon>
        <taxon>Cryptotermitinae</taxon>
        <taxon>Cryptotermes</taxon>
    </lineage>
</organism>
<sequence>MTGPQSPPKQFFHLMRSLSPEETSRMRGISVFGKRLSRKTDNVVVFPFAFHIAVQQPFKSLWSRLLLYELEPSRASFALCFRSLLPALVFRFWCLSSSDAYPFDLSSKGGPASSYATAGIALRVLGILKPPHHDEVETPTRGDLVTLNKWRRIASFNCLSYQLSMVGSAPTMVVTGNG</sequence>
<keyword evidence="2" id="KW-1185">Reference proteome</keyword>